<sequence length="133" mass="15739">MEAANTSTLPTEAIQEIFFREEASRIRKAFANKSDEEDLDYLLHQLRCMKSLIVHLELPWDRLIPVFFRCFAYYMRQPNVENTRKTYQLATRLMDCIVFMSQNGRMINTLVEFLNHQIDDLDKLLAEKSETLS</sequence>
<comment type="caution">
    <text evidence="1">The sequence shown here is derived from an EMBL/GenBank/DDBJ whole genome shotgun (WGS) entry which is preliminary data.</text>
</comment>
<dbReference type="RefSeq" id="WP_186927926.1">
    <property type="nucleotide sequence ID" value="NZ_JACOOJ010000001.1"/>
</dbReference>
<evidence type="ECO:0000313" key="1">
    <source>
        <dbReference type="EMBL" id="MBC5631175.1"/>
    </source>
</evidence>
<keyword evidence="2" id="KW-1185">Reference proteome</keyword>
<dbReference type="Proteomes" id="UP000651475">
    <property type="component" value="Unassembled WGS sequence"/>
</dbReference>
<organism evidence="1 2">
    <name type="scientific">Parabacteroides hominis</name>
    <dbReference type="NCBI Taxonomy" id="2763057"/>
    <lineage>
        <taxon>Bacteria</taxon>
        <taxon>Pseudomonadati</taxon>
        <taxon>Bacteroidota</taxon>
        <taxon>Bacteroidia</taxon>
        <taxon>Bacteroidales</taxon>
        <taxon>Tannerellaceae</taxon>
        <taxon>Parabacteroides</taxon>
    </lineage>
</organism>
<gene>
    <name evidence="1" type="ORF">H8S65_00060</name>
</gene>
<name>A0ABR7DJ98_9BACT</name>
<accession>A0ABR7DJ98</accession>
<dbReference type="EMBL" id="JACOOJ010000001">
    <property type="protein sequence ID" value="MBC5631175.1"/>
    <property type="molecule type" value="Genomic_DNA"/>
</dbReference>
<evidence type="ECO:0000313" key="2">
    <source>
        <dbReference type="Proteomes" id="UP000651475"/>
    </source>
</evidence>
<proteinExistence type="predicted"/>
<reference evidence="1 2" key="1">
    <citation type="submission" date="2020-08" db="EMBL/GenBank/DDBJ databases">
        <title>Genome public.</title>
        <authorList>
            <person name="Liu C."/>
            <person name="Sun Q."/>
        </authorList>
    </citation>
    <scope>NUCLEOTIDE SEQUENCE [LARGE SCALE GENOMIC DNA]</scope>
    <source>
        <strain evidence="1 2">NSJ-79</strain>
    </source>
</reference>
<protein>
    <submittedName>
        <fullName evidence="1">Uncharacterized protein</fullName>
    </submittedName>
</protein>